<evidence type="ECO:0000313" key="1">
    <source>
        <dbReference type="EMBL" id="SDD21511.1"/>
    </source>
</evidence>
<reference evidence="2" key="1">
    <citation type="submission" date="2016-10" db="EMBL/GenBank/DDBJ databases">
        <authorList>
            <person name="Varghese N."/>
            <person name="Submissions S."/>
        </authorList>
    </citation>
    <scope>NUCLEOTIDE SEQUENCE [LARGE SCALE GENOMIC DNA]</scope>
    <source>
        <strain evidence="2">DSM 25811 / CCM 8410 / LMG 26954 / E90</strain>
    </source>
</reference>
<evidence type="ECO:0000313" key="2">
    <source>
        <dbReference type="Proteomes" id="UP000198757"/>
    </source>
</evidence>
<dbReference type="Proteomes" id="UP000198757">
    <property type="component" value="Unassembled WGS sequence"/>
</dbReference>
<accession>A0A1G6SXP1</accession>
<dbReference type="AlphaFoldDB" id="A0A1G6SXP1"/>
<dbReference type="EMBL" id="FMZO01000007">
    <property type="protein sequence ID" value="SDD21511.1"/>
    <property type="molecule type" value="Genomic_DNA"/>
</dbReference>
<dbReference type="OrthoDB" id="1491223at2"/>
<dbReference type="STRING" id="1285928.SAMN04487894_1079"/>
<keyword evidence="2" id="KW-1185">Reference proteome</keyword>
<proteinExistence type="predicted"/>
<dbReference type="RefSeq" id="WP_090390632.1">
    <property type="nucleotide sequence ID" value="NZ_FMZO01000007.1"/>
</dbReference>
<protein>
    <submittedName>
        <fullName evidence="1">Uncharacterized protein</fullName>
    </submittedName>
</protein>
<sequence length="478" mass="54385">METILYKTELQSVIAGIEWNEGADFGVGVNAIDGSIMAKSILPFGVTKPGSIDTRESYTSIESEEDFEQMIDTKNNVEGTIAGVNIKAGAEYTKKVKFSKHSLTIIAEYKMRQNAYAQEKDNNYALNDRAAALLNESPDKFRKTYGDYFVAGIKSESSFIAMYACTSNTKSELNRFKASAGVSNPGMLKADSANEFETSLKSNNIRMEIHVFMNGVDAERCPCSAPWTAEKVIKALQWFKEHQSPRPTFMKLQHYNTIDPSFSRESDIEPAIFIRLKKLFRKQQILDREFNSFPILYTNPYSSFFQDFINGTNANKANMVQDPALLRHYEQMADEMADKLKPIQDRYDFFLEHKDNMSEIDNKHQSAEKGKGVWGPWGITAASNPNVGMRVHRDQFRKDSAFAKKQKHEFTSPSGEWLITGWKVISNWTDGSNGGWEKKGGQVIGSSDYRIFVESQTTRGCHWTVEIYYVNKNDYKFE</sequence>
<gene>
    <name evidence="1" type="ORF">SAMN04487894_1079</name>
</gene>
<organism evidence="1 2">
    <name type="scientific">Niabella drilacis (strain DSM 25811 / CCM 8410 / CCUG 62505 / LMG 26954 / E90)</name>
    <dbReference type="NCBI Taxonomy" id="1285928"/>
    <lineage>
        <taxon>Bacteria</taxon>
        <taxon>Pseudomonadati</taxon>
        <taxon>Bacteroidota</taxon>
        <taxon>Chitinophagia</taxon>
        <taxon>Chitinophagales</taxon>
        <taxon>Chitinophagaceae</taxon>
        <taxon>Niabella</taxon>
    </lineage>
</organism>
<name>A0A1G6SXP1_NIADE</name>